<dbReference type="Pfam" id="PF13365">
    <property type="entry name" value="Trypsin_2"/>
    <property type="match status" value="1"/>
</dbReference>
<name>B4VKH5_9CYAN</name>
<accession>B4VKH5</accession>
<dbReference type="Pfam" id="PF14218">
    <property type="entry name" value="COP23"/>
    <property type="match status" value="2"/>
</dbReference>
<dbReference type="EMBL" id="DS989843">
    <property type="protein sequence ID" value="EDX77610.1"/>
    <property type="molecule type" value="Genomic_DNA"/>
</dbReference>
<proteinExistence type="predicted"/>
<dbReference type="InterPro" id="IPR009003">
    <property type="entry name" value="Peptidase_S1_PA"/>
</dbReference>
<organism evidence="2 3">
    <name type="scientific">Coleofasciculus chthonoplastes PCC 7420</name>
    <dbReference type="NCBI Taxonomy" id="118168"/>
    <lineage>
        <taxon>Bacteria</taxon>
        <taxon>Bacillati</taxon>
        <taxon>Cyanobacteriota</taxon>
        <taxon>Cyanophyceae</taxon>
        <taxon>Coleofasciculales</taxon>
        <taxon>Coleofasciculaceae</taxon>
        <taxon>Coleofasciculus</taxon>
    </lineage>
</organism>
<feature type="signal peptide" evidence="1">
    <location>
        <begin position="1"/>
        <end position="24"/>
    </location>
</feature>
<dbReference type="eggNOG" id="COG2335">
    <property type="taxonomic scope" value="Bacteria"/>
</dbReference>
<dbReference type="SUPFAM" id="SSF50494">
    <property type="entry name" value="Trypsin-like serine proteases"/>
    <property type="match status" value="1"/>
</dbReference>
<evidence type="ECO:0000313" key="2">
    <source>
        <dbReference type="EMBL" id="EDX77610.1"/>
    </source>
</evidence>
<protein>
    <recommendedName>
        <fullName evidence="4">Trypsin domain protein</fullName>
    </recommendedName>
</protein>
<dbReference type="RefSeq" id="WP_006098871.1">
    <property type="nucleotide sequence ID" value="NZ_DS989843.1"/>
</dbReference>
<evidence type="ECO:0000313" key="3">
    <source>
        <dbReference type="Proteomes" id="UP000003835"/>
    </source>
</evidence>
<dbReference type="Proteomes" id="UP000003835">
    <property type="component" value="Unassembled WGS sequence"/>
</dbReference>
<keyword evidence="3" id="KW-1185">Reference proteome</keyword>
<feature type="chain" id="PRO_5002825583" description="Trypsin domain protein" evidence="1">
    <location>
        <begin position="25"/>
        <end position="562"/>
    </location>
</feature>
<dbReference type="eggNOG" id="COG0265">
    <property type="taxonomic scope" value="Bacteria"/>
</dbReference>
<dbReference type="AlphaFoldDB" id="B4VKH5"/>
<keyword evidence="1" id="KW-0732">Signal</keyword>
<evidence type="ECO:0000256" key="1">
    <source>
        <dbReference type="SAM" id="SignalP"/>
    </source>
</evidence>
<dbReference type="STRING" id="118168.MC7420_2934"/>
<dbReference type="Gene3D" id="2.40.10.10">
    <property type="entry name" value="Trypsin-like serine proteases"/>
    <property type="match status" value="2"/>
</dbReference>
<dbReference type="InterPro" id="IPR025478">
    <property type="entry name" value="COP23"/>
</dbReference>
<sequence>MKNTSIANLLVASMVATKVTLLLATPNSLATPAGTSFQCHQLTNHPSDSSWATFVVTATGEKLGSPILLWRNQLGSTYTPEVRCKFVTNRLNIVVTNNGGRLSNLWLTVGRVNGQGVICYVNGVGGGCNGSNVLLTLSGQNYRNPGAALGDLLAYIQTVQTGGASGTPIQESGGQLYVNLEELVDAAGTAQRGRARFYCGIHNGQPATIANHPQRGDITVIVWTSDLSTSSWSSQQRCKQISKRFQQNQESGNLNYIVAGRFNGNPVLCASQQVYTEVINCSDSAVLMTLRSEYDYQEVIRKIASINRNMSASPVVYSVDIQTLYQSKYPDIDVDLWQNYSSESRNNLTSNNSTTCIYFLYGCPNESNRSEVQDKATIFTVIISFNNQINNDANKTISGSGVIIAKHKETYYVLTNEQIISHANQYEILTHDKHNHTVISIKRLSNTNLAILEFKSKKVYEIVEIGNTRSFNIGDSVYVAGDLYFDETQIYQLAEGQITDTAIPNQKDRIEYTNVTTRGMKGGPVLDNHGELVGIHLNAGSGIPISVFLEAAPSELLDFIDN</sequence>
<dbReference type="InterPro" id="IPR043504">
    <property type="entry name" value="Peptidase_S1_PA_chymotrypsin"/>
</dbReference>
<gene>
    <name evidence="2" type="ORF">MC7420_2934</name>
</gene>
<dbReference type="HOGENOM" id="CLU_484608_0_0_3"/>
<evidence type="ECO:0008006" key="4">
    <source>
        <dbReference type="Google" id="ProtNLM"/>
    </source>
</evidence>
<reference evidence="2 3" key="1">
    <citation type="submission" date="2008-07" db="EMBL/GenBank/DDBJ databases">
        <authorList>
            <person name="Tandeau de Marsac N."/>
            <person name="Ferriera S."/>
            <person name="Johnson J."/>
            <person name="Kravitz S."/>
            <person name="Beeson K."/>
            <person name="Sutton G."/>
            <person name="Rogers Y.-H."/>
            <person name="Friedman R."/>
            <person name="Frazier M."/>
            <person name="Venter J.C."/>
        </authorList>
    </citation>
    <scope>NUCLEOTIDE SEQUENCE [LARGE SCALE GENOMIC DNA]</scope>
    <source>
        <strain evidence="2 3">PCC 7420</strain>
    </source>
</reference>